<dbReference type="EMBL" id="JAODUP010000173">
    <property type="protein sequence ID" value="KAK2158283.1"/>
    <property type="molecule type" value="Genomic_DNA"/>
</dbReference>
<dbReference type="CDD" id="cd04301">
    <property type="entry name" value="NAT_SF"/>
    <property type="match status" value="1"/>
</dbReference>
<evidence type="ECO:0000259" key="1">
    <source>
        <dbReference type="PROSITE" id="PS51186"/>
    </source>
</evidence>
<dbReference type="PANTHER" id="PTHR47403">
    <property type="entry name" value="LOC100145250 PROTEIN"/>
    <property type="match status" value="1"/>
</dbReference>
<dbReference type="GO" id="GO:0016747">
    <property type="term" value="F:acyltransferase activity, transferring groups other than amino-acyl groups"/>
    <property type="evidence" value="ECO:0007669"/>
    <property type="project" value="InterPro"/>
</dbReference>
<dbReference type="Proteomes" id="UP001208570">
    <property type="component" value="Unassembled WGS sequence"/>
</dbReference>
<name>A0AAD9JS07_9ANNE</name>
<feature type="domain" description="N-acetyltransferase" evidence="1">
    <location>
        <begin position="26"/>
        <end position="175"/>
    </location>
</feature>
<accession>A0AAD9JS07</accession>
<organism evidence="2 3">
    <name type="scientific">Paralvinella palmiformis</name>
    <dbReference type="NCBI Taxonomy" id="53620"/>
    <lineage>
        <taxon>Eukaryota</taxon>
        <taxon>Metazoa</taxon>
        <taxon>Spiralia</taxon>
        <taxon>Lophotrochozoa</taxon>
        <taxon>Annelida</taxon>
        <taxon>Polychaeta</taxon>
        <taxon>Sedentaria</taxon>
        <taxon>Canalipalpata</taxon>
        <taxon>Terebellida</taxon>
        <taxon>Terebelliformia</taxon>
        <taxon>Alvinellidae</taxon>
        <taxon>Paralvinella</taxon>
    </lineage>
</organism>
<evidence type="ECO:0000313" key="3">
    <source>
        <dbReference type="Proteomes" id="UP001208570"/>
    </source>
</evidence>
<dbReference type="Gene3D" id="3.40.630.30">
    <property type="match status" value="1"/>
</dbReference>
<comment type="caution">
    <text evidence="2">The sequence shown here is derived from an EMBL/GenBank/DDBJ whole genome shotgun (WGS) entry which is preliminary data.</text>
</comment>
<dbReference type="SUPFAM" id="SSF55729">
    <property type="entry name" value="Acyl-CoA N-acyltransferases (Nat)"/>
    <property type="match status" value="1"/>
</dbReference>
<proteinExistence type="predicted"/>
<dbReference type="PANTHER" id="PTHR47403:SF6">
    <property type="entry name" value="N-ACETYLTRANSFERASE DOMAIN-CONTAINING PROTEIN"/>
    <property type="match status" value="1"/>
</dbReference>
<dbReference type="PROSITE" id="PS51186">
    <property type="entry name" value="GNAT"/>
    <property type="match status" value="1"/>
</dbReference>
<dbReference type="InterPro" id="IPR000182">
    <property type="entry name" value="GNAT_dom"/>
</dbReference>
<reference evidence="2" key="1">
    <citation type="journal article" date="2023" name="Mol. Biol. Evol.">
        <title>Third-Generation Sequencing Reveals the Adaptive Role of the Epigenome in Three Deep-Sea Polychaetes.</title>
        <authorList>
            <person name="Perez M."/>
            <person name="Aroh O."/>
            <person name="Sun Y."/>
            <person name="Lan Y."/>
            <person name="Juniper S.K."/>
            <person name="Young C.R."/>
            <person name="Angers B."/>
            <person name="Qian P.Y."/>
        </authorList>
    </citation>
    <scope>NUCLEOTIDE SEQUENCE</scope>
    <source>
        <strain evidence="2">P08H-3</strain>
    </source>
</reference>
<keyword evidence="3" id="KW-1185">Reference proteome</keyword>
<dbReference type="InterPro" id="IPR016181">
    <property type="entry name" value="Acyl_CoA_acyltransferase"/>
</dbReference>
<dbReference type="AlphaFoldDB" id="A0AAD9JS07"/>
<sequence>MAVSAIFSNKTCDGVVHEGSFMNAPFRIRLTTHADYDDVMKIDENVYRGGDYLPSSYHDMVDNPRAYCVLAELDGEVIAFVCYWIDGFSDTMTTSTAGRVNPKYRHRGLYVHFTELVELEMKKLYPSLLFDWSVSVVTESLIKRFELAGGRLIEQKLHVFGSMHHEHIQGHKYLENVSGNIHTPSSSELTDLLNNKEVLNYLYPQGVFIHANRYKPFPASQHFIHNVLVKEPVIISGKLESHDLGLSTLNVHSCSMCVRLTVCYDGTPDERIIKAHILKATETMATLCTTVADEQQRKNKSTYEKECHGQSDKVPVRLSVLFPCAVDAISISNFIHETYHCEHPEAILTFGVFEKTYI</sequence>
<evidence type="ECO:0000313" key="2">
    <source>
        <dbReference type="EMBL" id="KAK2158283.1"/>
    </source>
</evidence>
<protein>
    <recommendedName>
        <fullName evidence="1">N-acetyltransferase domain-containing protein</fullName>
    </recommendedName>
</protein>
<gene>
    <name evidence="2" type="ORF">LSH36_173g00027</name>
</gene>